<dbReference type="EMBL" id="GG662719">
    <property type="protein sequence ID" value="EAR93836.2"/>
    <property type="molecule type" value="Genomic_DNA"/>
</dbReference>
<dbReference type="Proteomes" id="UP000009168">
    <property type="component" value="Unassembled WGS sequence"/>
</dbReference>
<sequence length="338" mass="38949">MELYMAISYIFSRSCSENKCIGNQRLNCYSSNGCTVSTIQTDNIISPITNQTVFFANQATSSMYCKGCKEMSIYKLNFELIYNSATYESYDYAILGLFPSNQFSNFYNQVQSESLRSEQHLWFALASCQNKNQKLNTDSQMGFISFNETITDTRTQRIFPLLKSNTTQQYFQARVIFYDQIFVGSYQLQNNYKFIEVYQQIFDNIVTKISQKYTIQYATDQKDIMILACSPCFDLDDMVILNTSDQYQYKPIQIDRNYLTSSFNSSHSILTIIASKKQVLNMGVPFFYDNVVLIDGSVIKVYDQKYPDTKTIISSSSQIISNQIIYLGLLLLALMIFG</sequence>
<dbReference type="InParanoid" id="I7M7J3"/>
<name>I7M7J3_TETTS</name>
<evidence type="ECO:0000313" key="2">
    <source>
        <dbReference type="Proteomes" id="UP000009168"/>
    </source>
</evidence>
<protein>
    <submittedName>
        <fullName evidence="1">Uncharacterized protein</fullName>
    </submittedName>
</protein>
<gene>
    <name evidence="1" type="ORF">TTHERM_00402080</name>
</gene>
<dbReference type="KEGG" id="tet:TTHERM_00402080"/>
<evidence type="ECO:0000313" key="1">
    <source>
        <dbReference type="EMBL" id="EAR93836.2"/>
    </source>
</evidence>
<proteinExistence type="predicted"/>
<keyword evidence="2" id="KW-1185">Reference proteome</keyword>
<dbReference type="GeneID" id="7828876"/>
<dbReference type="RefSeq" id="XP_001014081.2">
    <property type="nucleotide sequence ID" value="XM_001014081.2"/>
</dbReference>
<accession>I7M7J3</accession>
<dbReference type="AlphaFoldDB" id="I7M7J3"/>
<reference evidence="2" key="1">
    <citation type="journal article" date="2006" name="PLoS Biol.">
        <title>Macronuclear genome sequence of the ciliate Tetrahymena thermophila, a model eukaryote.</title>
        <authorList>
            <person name="Eisen J.A."/>
            <person name="Coyne R.S."/>
            <person name="Wu M."/>
            <person name="Wu D."/>
            <person name="Thiagarajan M."/>
            <person name="Wortman J.R."/>
            <person name="Badger J.H."/>
            <person name="Ren Q."/>
            <person name="Amedeo P."/>
            <person name="Jones K.M."/>
            <person name="Tallon L.J."/>
            <person name="Delcher A.L."/>
            <person name="Salzberg S.L."/>
            <person name="Silva J.C."/>
            <person name="Haas B.J."/>
            <person name="Majoros W.H."/>
            <person name="Farzad M."/>
            <person name="Carlton J.M."/>
            <person name="Smith R.K. Jr."/>
            <person name="Garg J."/>
            <person name="Pearlman R.E."/>
            <person name="Karrer K.M."/>
            <person name="Sun L."/>
            <person name="Manning G."/>
            <person name="Elde N.C."/>
            <person name="Turkewitz A.P."/>
            <person name="Asai D.J."/>
            <person name="Wilkes D.E."/>
            <person name="Wang Y."/>
            <person name="Cai H."/>
            <person name="Collins K."/>
            <person name="Stewart B.A."/>
            <person name="Lee S.R."/>
            <person name="Wilamowska K."/>
            <person name="Weinberg Z."/>
            <person name="Ruzzo W.L."/>
            <person name="Wloga D."/>
            <person name="Gaertig J."/>
            <person name="Frankel J."/>
            <person name="Tsao C.-C."/>
            <person name="Gorovsky M.A."/>
            <person name="Keeling P.J."/>
            <person name="Waller R.F."/>
            <person name="Patron N.J."/>
            <person name="Cherry J.M."/>
            <person name="Stover N.A."/>
            <person name="Krieger C.J."/>
            <person name="del Toro C."/>
            <person name="Ryder H.F."/>
            <person name="Williamson S.C."/>
            <person name="Barbeau R.A."/>
            <person name="Hamilton E.P."/>
            <person name="Orias E."/>
        </authorList>
    </citation>
    <scope>NUCLEOTIDE SEQUENCE [LARGE SCALE GENOMIC DNA]</scope>
    <source>
        <strain evidence="2">SB210</strain>
    </source>
</reference>
<organism evidence="1 2">
    <name type="scientific">Tetrahymena thermophila (strain SB210)</name>
    <dbReference type="NCBI Taxonomy" id="312017"/>
    <lineage>
        <taxon>Eukaryota</taxon>
        <taxon>Sar</taxon>
        <taxon>Alveolata</taxon>
        <taxon>Ciliophora</taxon>
        <taxon>Intramacronucleata</taxon>
        <taxon>Oligohymenophorea</taxon>
        <taxon>Hymenostomatida</taxon>
        <taxon>Tetrahymenina</taxon>
        <taxon>Tetrahymenidae</taxon>
        <taxon>Tetrahymena</taxon>
    </lineage>
</organism>